<keyword evidence="1" id="KW-1133">Transmembrane helix</keyword>
<protein>
    <submittedName>
        <fullName evidence="2">Uncharacterized protein</fullName>
    </submittedName>
</protein>
<dbReference type="EMBL" id="JAQQKX010000006">
    <property type="protein sequence ID" value="MDC7683488.1"/>
    <property type="molecule type" value="Genomic_DNA"/>
</dbReference>
<feature type="transmembrane region" description="Helical" evidence="1">
    <location>
        <begin position="12"/>
        <end position="33"/>
    </location>
</feature>
<evidence type="ECO:0000256" key="1">
    <source>
        <dbReference type="SAM" id="Phobius"/>
    </source>
</evidence>
<dbReference type="RefSeq" id="WP_272747956.1">
    <property type="nucleotide sequence ID" value="NZ_JAQQKX010000006.1"/>
</dbReference>
<keyword evidence="1" id="KW-0812">Transmembrane</keyword>
<proteinExistence type="predicted"/>
<sequence>MRTLSSHVPTRHALSVSLWTGLIVALCGGGIVATRVIGFSMPDVVQEARLDPRAIFPDTTDVVRETLDVRPPKPAETRSGLFTYAFAPSSFDTAYRPMSETVPLEADSPSPVAYSDATAVTGDRPVVIYTNSVQTADLSPRAGVTVCTDTCRDAEAVARNTVDNTAEPLSEAAPVISAPQAPVVPASEGAPVIVETN</sequence>
<evidence type="ECO:0000313" key="3">
    <source>
        <dbReference type="Proteomes" id="UP001214854"/>
    </source>
</evidence>
<evidence type="ECO:0000313" key="2">
    <source>
        <dbReference type="EMBL" id="MDC7683488.1"/>
    </source>
</evidence>
<gene>
    <name evidence="2" type="ORF">PQU92_09390</name>
</gene>
<keyword evidence="1" id="KW-0472">Membrane</keyword>
<comment type="caution">
    <text evidence="2">The sequence shown here is derived from an EMBL/GenBank/DDBJ whole genome shotgun (WGS) entry which is preliminary data.</text>
</comment>
<reference evidence="2 3" key="1">
    <citation type="submission" date="2023-01" db="EMBL/GenBank/DDBJ databases">
        <title>Novel species of the genus Asticcacaulis isolated from rivers.</title>
        <authorList>
            <person name="Lu H."/>
        </authorList>
    </citation>
    <scope>NUCLEOTIDE SEQUENCE [LARGE SCALE GENOMIC DNA]</scope>
    <source>
        <strain evidence="2 3">BYS171W</strain>
    </source>
</reference>
<name>A0ABT5HTT9_9CAUL</name>
<keyword evidence="3" id="KW-1185">Reference proteome</keyword>
<accession>A0ABT5HTT9</accession>
<dbReference type="Proteomes" id="UP001214854">
    <property type="component" value="Unassembled WGS sequence"/>
</dbReference>
<organism evidence="2 3">
    <name type="scientific">Asticcacaulis aquaticus</name>
    <dbReference type="NCBI Taxonomy" id="2984212"/>
    <lineage>
        <taxon>Bacteria</taxon>
        <taxon>Pseudomonadati</taxon>
        <taxon>Pseudomonadota</taxon>
        <taxon>Alphaproteobacteria</taxon>
        <taxon>Caulobacterales</taxon>
        <taxon>Caulobacteraceae</taxon>
        <taxon>Asticcacaulis</taxon>
    </lineage>
</organism>